<keyword evidence="1" id="KW-0732">Signal</keyword>
<gene>
    <name evidence="2" type="ORF">ACFO3J_05415</name>
</gene>
<dbReference type="Proteomes" id="UP001595765">
    <property type="component" value="Unassembled WGS sequence"/>
</dbReference>
<feature type="signal peptide" evidence="1">
    <location>
        <begin position="1"/>
        <end position="31"/>
    </location>
</feature>
<sequence>MRTRTPAGLAAVAAVLLLAGCGAGTAKPAHSAPARPACGNTVVTPGVTHDVCLDVGRTLRLALGRGDQPGAEKGAALTRVAPGVYRGARAGSAELSGFRHACPRAKPGGLSCHAIAGWTVTVRVVEAN</sequence>
<keyword evidence="3" id="KW-1185">Reference proteome</keyword>
<evidence type="ECO:0008006" key="4">
    <source>
        <dbReference type="Google" id="ProtNLM"/>
    </source>
</evidence>
<proteinExistence type="predicted"/>
<dbReference type="EMBL" id="JBHSBB010000006">
    <property type="protein sequence ID" value="MFC4030907.1"/>
    <property type="molecule type" value="Genomic_DNA"/>
</dbReference>
<accession>A0ABV8HFK8</accession>
<feature type="chain" id="PRO_5047420891" description="Lipoprotein" evidence="1">
    <location>
        <begin position="32"/>
        <end position="128"/>
    </location>
</feature>
<comment type="caution">
    <text evidence="2">The sequence shown here is derived from an EMBL/GenBank/DDBJ whole genome shotgun (WGS) entry which is preliminary data.</text>
</comment>
<name>A0ABV8HFK8_9ACTN</name>
<evidence type="ECO:0000313" key="3">
    <source>
        <dbReference type="Proteomes" id="UP001595765"/>
    </source>
</evidence>
<organism evidence="2 3">
    <name type="scientific">Streptomyces polygonati</name>
    <dbReference type="NCBI Taxonomy" id="1617087"/>
    <lineage>
        <taxon>Bacteria</taxon>
        <taxon>Bacillati</taxon>
        <taxon>Actinomycetota</taxon>
        <taxon>Actinomycetes</taxon>
        <taxon>Kitasatosporales</taxon>
        <taxon>Streptomycetaceae</taxon>
        <taxon>Streptomyces</taxon>
    </lineage>
</organism>
<evidence type="ECO:0000313" key="2">
    <source>
        <dbReference type="EMBL" id="MFC4030907.1"/>
    </source>
</evidence>
<protein>
    <recommendedName>
        <fullName evidence="4">Lipoprotein</fullName>
    </recommendedName>
</protein>
<reference evidence="3" key="1">
    <citation type="journal article" date="2019" name="Int. J. Syst. Evol. Microbiol.">
        <title>The Global Catalogue of Microorganisms (GCM) 10K type strain sequencing project: providing services to taxonomists for standard genome sequencing and annotation.</title>
        <authorList>
            <consortium name="The Broad Institute Genomics Platform"/>
            <consortium name="The Broad Institute Genome Sequencing Center for Infectious Disease"/>
            <person name="Wu L."/>
            <person name="Ma J."/>
        </authorList>
    </citation>
    <scope>NUCLEOTIDE SEQUENCE [LARGE SCALE GENOMIC DNA]</scope>
    <source>
        <strain evidence="3">CGMCC 4.7237</strain>
    </source>
</reference>
<dbReference type="RefSeq" id="WP_386426623.1">
    <property type="nucleotide sequence ID" value="NZ_JBHSBB010000006.1"/>
</dbReference>
<evidence type="ECO:0000256" key="1">
    <source>
        <dbReference type="SAM" id="SignalP"/>
    </source>
</evidence>
<dbReference type="PROSITE" id="PS51257">
    <property type="entry name" value="PROKAR_LIPOPROTEIN"/>
    <property type="match status" value="1"/>
</dbReference>